<dbReference type="PROSITE" id="PS51257">
    <property type="entry name" value="PROKAR_LIPOPROTEIN"/>
    <property type="match status" value="1"/>
</dbReference>
<dbReference type="EMBL" id="UINC01001014">
    <property type="protein sequence ID" value="SUZ67495.1"/>
    <property type="molecule type" value="Genomic_DNA"/>
</dbReference>
<reference evidence="1" key="1">
    <citation type="submission" date="2018-05" db="EMBL/GenBank/DDBJ databases">
        <authorList>
            <person name="Lanie J.A."/>
            <person name="Ng W.-L."/>
            <person name="Kazmierczak K.M."/>
            <person name="Andrzejewski T.M."/>
            <person name="Davidsen T.M."/>
            <person name="Wayne K.J."/>
            <person name="Tettelin H."/>
            <person name="Glass J.I."/>
            <person name="Rusch D."/>
            <person name="Podicherti R."/>
            <person name="Tsui H.-C.T."/>
            <person name="Winkler M.E."/>
        </authorList>
    </citation>
    <scope>NUCLEOTIDE SEQUENCE</scope>
</reference>
<dbReference type="AlphaFoldDB" id="A0A381PKE0"/>
<gene>
    <name evidence="1" type="ORF">METZ01_LOCUS20349</name>
</gene>
<accession>A0A381PKE0</accession>
<evidence type="ECO:0000313" key="1">
    <source>
        <dbReference type="EMBL" id="SUZ67495.1"/>
    </source>
</evidence>
<sequence length="114" mass="12672">MKFLNAAGMNFMSKLLVAVISCLVLVACETTDRPPFRRMSELELQAYNQTVELPSMVYCFDEVRTGSFIKKKYCFTLLEIANAANNNAHALGALNYGGGGRYTPGYNSMRRSTP</sequence>
<organism evidence="1">
    <name type="scientific">marine metagenome</name>
    <dbReference type="NCBI Taxonomy" id="408172"/>
    <lineage>
        <taxon>unclassified sequences</taxon>
        <taxon>metagenomes</taxon>
        <taxon>ecological metagenomes</taxon>
    </lineage>
</organism>
<name>A0A381PKE0_9ZZZZ</name>
<proteinExistence type="predicted"/>
<protein>
    <submittedName>
        <fullName evidence="1">Uncharacterized protein</fullName>
    </submittedName>
</protein>